<evidence type="ECO:0000256" key="16">
    <source>
        <dbReference type="ARBA" id="ARBA00023014"/>
    </source>
</evidence>
<evidence type="ECO:0000256" key="3">
    <source>
        <dbReference type="ARBA" id="ARBA00004496"/>
    </source>
</evidence>
<dbReference type="GO" id="GO:0046872">
    <property type="term" value="F:metal ion binding"/>
    <property type="evidence" value="ECO:0007669"/>
    <property type="project" value="UniProtKB-KW"/>
</dbReference>
<dbReference type="CDD" id="cd16917">
    <property type="entry name" value="HATPase_UhpB-NarQ-NarX-like"/>
    <property type="match status" value="1"/>
</dbReference>
<feature type="transmembrane region" description="Helical" evidence="19">
    <location>
        <begin position="6"/>
        <end position="28"/>
    </location>
</feature>
<dbReference type="PROSITE" id="PS50109">
    <property type="entry name" value="HIS_KIN"/>
    <property type="match status" value="1"/>
</dbReference>
<evidence type="ECO:0000256" key="9">
    <source>
        <dbReference type="ARBA" id="ARBA00022679"/>
    </source>
</evidence>
<comment type="function">
    <text evidence="17">Member of the two-component regulatory system NreB/NreC involved in the control of dissimilatory nitrate/nitrite reduction in response to oxygen. NreB functions as a direct oxygen sensor histidine kinase which is autophosphorylated, in the absence of oxygen, probably at the conserved histidine residue, and transfers its phosphate group probably to a conserved aspartate residue of NreC. NreB/NreC activates the expression of the nitrate (narGHJI) and nitrite (nir) reductase operons, as well as the putative nitrate transporter gene narT.</text>
</comment>
<dbReference type="GO" id="GO:0046983">
    <property type="term" value="F:protein dimerization activity"/>
    <property type="evidence" value="ECO:0007669"/>
    <property type="project" value="InterPro"/>
</dbReference>
<dbReference type="Gene3D" id="3.30.565.10">
    <property type="entry name" value="Histidine kinase-like ATPase, C-terminal domain"/>
    <property type="match status" value="1"/>
</dbReference>
<evidence type="ECO:0000256" key="10">
    <source>
        <dbReference type="ARBA" id="ARBA00022723"/>
    </source>
</evidence>
<dbReference type="GO" id="GO:0005737">
    <property type="term" value="C:cytoplasm"/>
    <property type="evidence" value="ECO:0007669"/>
    <property type="project" value="UniProtKB-SubCell"/>
</dbReference>
<evidence type="ECO:0000256" key="7">
    <source>
        <dbReference type="ARBA" id="ARBA00022490"/>
    </source>
</evidence>
<keyword evidence="6" id="KW-0004">4Fe-4S</keyword>
<keyword evidence="19" id="KW-0472">Membrane</keyword>
<evidence type="ECO:0000256" key="11">
    <source>
        <dbReference type="ARBA" id="ARBA00022741"/>
    </source>
</evidence>
<dbReference type="SMART" id="SM00387">
    <property type="entry name" value="HATPase_c"/>
    <property type="match status" value="1"/>
</dbReference>
<feature type="domain" description="Histidine kinase" evidence="20">
    <location>
        <begin position="67"/>
        <end position="259"/>
    </location>
</feature>
<dbReference type="PANTHER" id="PTHR24421">
    <property type="entry name" value="NITRATE/NITRITE SENSOR PROTEIN NARX-RELATED"/>
    <property type="match status" value="1"/>
</dbReference>
<evidence type="ECO:0000256" key="19">
    <source>
        <dbReference type="SAM" id="Phobius"/>
    </source>
</evidence>
<keyword evidence="15" id="KW-0902">Two-component regulatory system</keyword>
<evidence type="ECO:0000256" key="5">
    <source>
        <dbReference type="ARBA" id="ARBA00017322"/>
    </source>
</evidence>
<keyword evidence="19" id="KW-1133">Transmembrane helix</keyword>
<dbReference type="AlphaFoldDB" id="A0A6I4IUU4"/>
<dbReference type="GO" id="GO:0000155">
    <property type="term" value="F:phosphorelay sensor kinase activity"/>
    <property type="evidence" value="ECO:0007669"/>
    <property type="project" value="InterPro"/>
</dbReference>
<evidence type="ECO:0000256" key="13">
    <source>
        <dbReference type="ARBA" id="ARBA00022840"/>
    </source>
</evidence>
<keyword evidence="22" id="KW-1185">Reference proteome</keyword>
<keyword evidence="7" id="KW-0963">Cytoplasm</keyword>
<evidence type="ECO:0000256" key="12">
    <source>
        <dbReference type="ARBA" id="ARBA00022777"/>
    </source>
</evidence>
<dbReference type="Gene3D" id="1.20.5.1930">
    <property type="match status" value="1"/>
</dbReference>
<evidence type="ECO:0000256" key="8">
    <source>
        <dbReference type="ARBA" id="ARBA00022553"/>
    </source>
</evidence>
<dbReference type="InterPro" id="IPR011712">
    <property type="entry name" value="Sig_transdc_His_kin_sub3_dim/P"/>
</dbReference>
<comment type="catalytic activity">
    <reaction evidence="1">
        <text>ATP + protein L-histidine = ADP + protein N-phospho-L-histidine.</text>
        <dbReference type="EC" id="2.7.13.3"/>
    </reaction>
</comment>
<comment type="caution">
    <text evidence="21">The sequence shown here is derived from an EMBL/GenBank/DDBJ whole genome shotgun (WGS) entry which is preliminary data.</text>
</comment>
<dbReference type="GO" id="GO:0016020">
    <property type="term" value="C:membrane"/>
    <property type="evidence" value="ECO:0007669"/>
    <property type="project" value="InterPro"/>
</dbReference>
<evidence type="ECO:0000259" key="20">
    <source>
        <dbReference type="PROSITE" id="PS50109"/>
    </source>
</evidence>
<evidence type="ECO:0000256" key="6">
    <source>
        <dbReference type="ARBA" id="ARBA00022485"/>
    </source>
</evidence>
<evidence type="ECO:0000256" key="15">
    <source>
        <dbReference type="ARBA" id="ARBA00023012"/>
    </source>
</evidence>
<dbReference type="InterPro" id="IPR005467">
    <property type="entry name" value="His_kinase_dom"/>
</dbReference>
<dbReference type="EMBL" id="WQLW01000012">
    <property type="protein sequence ID" value="MVO10428.1"/>
    <property type="molecule type" value="Genomic_DNA"/>
</dbReference>
<gene>
    <name evidence="21" type="ORF">GOQ30_14735</name>
</gene>
<dbReference type="Pfam" id="PF02518">
    <property type="entry name" value="HATPase_c"/>
    <property type="match status" value="1"/>
</dbReference>
<keyword evidence="10" id="KW-0479">Metal-binding</keyword>
<keyword evidence="19" id="KW-0812">Transmembrane</keyword>
<evidence type="ECO:0000256" key="18">
    <source>
        <dbReference type="ARBA" id="ARBA00030800"/>
    </source>
</evidence>
<accession>A0A6I4IUU4</accession>
<comment type="cofactor">
    <cofactor evidence="2">
        <name>[4Fe-4S] cluster</name>
        <dbReference type="ChEBI" id="CHEBI:49883"/>
    </cofactor>
</comment>
<keyword evidence="11" id="KW-0547">Nucleotide-binding</keyword>
<sequence length="259" mass="29992">MGKSEIIVTIILFNLFFILFLLGIIVFIKQYKEKKKEHENKLFLQQKEHEQELLTTQLEIQTQTMQYIGREIHDNIGQKLTLASLYTQQLAYENKAPQITENIENISTIINDSLSELRQLSKSLTDNNIEQNSLLDLLKQECKKINELKKCDVHFYCQESIDIASYQSKSILLRITQEFIQNSMKYSKCKNITVILEKRANYIQLTLKDDGIGFDLSQQSNGIGLLNMKKRSEMINGTYTLTSEKNIGTQLTLQIPISE</sequence>
<evidence type="ECO:0000256" key="2">
    <source>
        <dbReference type="ARBA" id="ARBA00001966"/>
    </source>
</evidence>
<dbReference type="InterPro" id="IPR003594">
    <property type="entry name" value="HATPase_dom"/>
</dbReference>
<dbReference type="InterPro" id="IPR004358">
    <property type="entry name" value="Sig_transdc_His_kin-like_C"/>
</dbReference>
<keyword evidence="9" id="KW-0808">Transferase</keyword>
<dbReference type="SUPFAM" id="SSF55874">
    <property type="entry name" value="ATPase domain of HSP90 chaperone/DNA topoisomerase II/histidine kinase"/>
    <property type="match status" value="1"/>
</dbReference>
<dbReference type="EC" id="2.7.13.3" evidence="4"/>
<dbReference type="PRINTS" id="PR00344">
    <property type="entry name" value="BCTRLSENSOR"/>
</dbReference>
<evidence type="ECO:0000256" key="1">
    <source>
        <dbReference type="ARBA" id="ARBA00000085"/>
    </source>
</evidence>
<name>A0A6I4IUU4_9FLAO</name>
<dbReference type="GO" id="GO:0051539">
    <property type="term" value="F:4 iron, 4 sulfur cluster binding"/>
    <property type="evidence" value="ECO:0007669"/>
    <property type="project" value="UniProtKB-KW"/>
</dbReference>
<evidence type="ECO:0000313" key="21">
    <source>
        <dbReference type="EMBL" id="MVO10428.1"/>
    </source>
</evidence>
<reference evidence="22" key="1">
    <citation type="submission" date="2019-05" db="EMBL/GenBank/DDBJ databases">
        <title>Flavobacterium profundi sp. nov., isolated from a deep-sea seamount.</title>
        <authorList>
            <person name="Zhang D.-C."/>
        </authorList>
    </citation>
    <scope>NUCLEOTIDE SEQUENCE [LARGE SCALE GENOMIC DNA]</scope>
    <source>
        <strain evidence="22">TP390</strain>
    </source>
</reference>
<dbReference type="Proteomes" id="UP000431264">
    <property type="component" value="Unassembled WGS sequence"/>
</dbReference>
<proteinExistence type="predicted"/>
<dbReference type="OrthoDB" id="9760839at2"/>
<keyword evidence="14" id="KW-0408">Iron</keyword>
<dbReference type="Pfam" id="PF07730">
    <property type="entry name" value="HisKA_3"/>
    <property type="match status" value="1"/>
</dbReference>
<comment type="subcellular location">
    <subcellularLocation>
        <location evidence="3">Cytoplasm</location>
    </subcellularLocation>
</comment>
<dbReference type="InterPro" id="IPR050482">
    <property type="entry name" value="Sensor_HK_TwoCompSys"/>
</dbReference>
<dbReference type="GO" id="GO:0005524">
    <property type="term" value="F:ATP binding"/>
    <property type="evidence" value="ECO:0007669"/>
    <property type="project" value="UniProtKB-KW"/>
</dbReference>
<keyword evidence="8" id="KW-0597">Phosphoprotein</keyword>
<dbReference type="PANTHER" id="PTHR24421:SF10">
    <property type="entry name" value="NITRATE_NITRITE SENSOR PROTEIN NARQ"/>
    <property type="match status" value="1"/>
</dbReference>
<keyword evidence="13" id="KW-0067">ATP-binding</keyword>
<dbReference type="RefSeq" id="WP_140998853.1">
    <property type="nucleotide sequence ID" value="NZ_VDCZ01000012.1"/>
</dbReference>
<evidence type="ECO:0000313" key="22">
    <source>
        <dbReference type="Proteomes" id="UP000431264"/>
    </source>
</evidence>
<protein>
    <recommendedName>
        <fullName evidence="5">Oxygen sensor histidine kinase NreB</fullName>
        <ecNumber evidence="4">2.7.13.3</ecNumber>
    </recommendedName>
    <alternativeName>
        <fullName evidence="18">Nitrogen regulation protein B</fullName>
    </alternativeName>
</protein>
<dbReference type="InterPro" id="IPR036890">
    <property type="entry name" value="HATPase_C_sf"/>
</dbReference>
<organism evidence="21 22">
    <name type="scientific">Flavobacterium profundi</name>
    <dbReference type="NCBI Taxonomy" id="1774945"/>
    <lineage>
        <taxon>Bacteria</taxon>
        <taxon>Pseudomonadati</taxon>
        <taxon>Bacteroidota</taxon>
        <taxon>Flavobacteriia</taxon>
        <taxon>Flavobacteriales</taxon>
        <taxon>Flavobacteriaceae</taxon>
        <taxon>Flavobacterium</taxon>
    </lineage>
</organism>
<evidence type="ECO:0000256" key="4">
    <source>
        <dbReference type="ARBA" id="ARBA00012438"/>
    </source>
</evidence>
<keyword evidence="12 21" id="KW-0418">Kinase</keyword>
<keyword evidence="16" id="KW-0411">Iron-sulfur</keyword>
<evidence type="ECO:0000256" key="14">
    <source>
        <dbReference type="ARBA" id="ARBA00023004"/>
    </source>
</evidence>
<evidence type="ECO:0000256" key="17">
    <source>
        <dbReference type="ARBA" id="ARBA00024827"/>
    </source>
</evidence>